<dbReference type="VEuPathDB" id="TriTrypDB:LDHU3_08.1700"/>
<dbReference type="PANTHER" id="PTHR12983">
    <property type="entry name" value="RING FINGER 10 FAMILY MEMBER"/>
    <property type="match status" value="1"/>
</dbReference>
<evidence type="ECO:0000256" key="5">
    <source>
        <dbReference type="ARBA" id="ARBA00022833"/>
    </source>
</evidence>
<dbReference type="VEuPathDB" id="TriTrypDB:LdBPK_081160.1"/>
<reference evidence="10" key="1">
    <citation type="submission" date="2019-02" db="EMBL/GenBank/DDBJ databases">
        <title>FDA dAtabase for Regulatory Grade micrObial Sequences (FDA-ARGOS): Supporting development and validation of Infectious Disease Dx tests.</title>
        <authorList>
            <person name="Duncan R."/>
            <person name="Fisher C."/>
            <person name="Tallon L."/>
            <person name="Sadzewicz L."/>
            <person name="Sengamalay N."/>
            <person name="Ott S."/>
            <person name="Godinez A."/>
            <person name="Nagaraj S."/>
            <person name="Vavikolanu K."/>
            <person name="Nadendla S."/>
            <person name="Aluvathingal J."/>
            <person name="Sichtig H."/>
        </authorList>
    </citation>
    <scope>NUCLEOTIDE SEQUENCE [LARGE SCALE GENOMIC DNA]</scope>
    <source>
        <strain evidence="10">FDAARGOS_361</strain>
    </source>
</reference>
<accession>A0A504XL18</accession>
<dbReference type="PROSITE" id="PS50089">
    <property type="entry name" value="ZF_RING_2"/>
    <property type="match status" value="1"/>
</dbReference>
<dbReference type="VEuPathDB" id="TriTrypDB:LdCL_080017200"/>
<dbReference type="CDD" id="cd16536">
    <property type="entry name" value="RING-HC_RNF10"/>
    <property type="match status" value="1"/>
</dbReference>
<dbReference type="InterPro" id="IPR017907">
    <property type="entry name" value="Znf_RING_CS"/>
</dbReference>
<comment type="subcellular location">
    <subcellularLocation>
        <location evidence="1">Cytoplasm</location>
    </subcellularLocation>
</comment>
<evidence type="ECO:0000256" key="4">
    <source>
        <dbReference type="ARBA" id="ARBA00022771"/>
    </source>
</evidence>
<dbReference type="SMART" id="SM00184">
    <property type="entry name" value="RING"/>
    <property type="match status" value="1"/>
</dbReference>
<dbReference type="AlphaFoldDB" id="A0A504XL18"/>
<evidence type="ECO:0000256" key="2">
    <source>
        <dbReference type="ARBA" id="ARBA00022490"/>
    </source>
</evidence>
<dbReference type="Gene3D" id="3.30.40.10">
    <property type="entry name" value="Zinc/RING finger domain, C3HC4 (zinc finger)"/>
    <property type="match status" value="1"/>
</dbReference>
<evidence type="ECO:0000259" key="8">
    <source>
        <dbReference type="PROSITE" id="PS50089"/>
    </source>
</evidence>
<proteinExistence type="predicted"/>
<feature type="region of interest" description="Disordered" evidence="7">
    <location>
        <begin position="272"/>
        <end position="296"/>
    </location>
</feature>
<feature type="region of interest" description="Disordered" evidence="7">
    <location>
        <begin position="781"/>
        <end position="816"/>
    </location>
</feature>
<dbReference type="VEuPathDB" id="TriTrypDB:LdBPK_081190.1"/>
<feature type="compositionally biased region" description="Low complexity" evidence="7">
    <location>
        <begin position="39"/>
        <end position="49"/>
    </location>
</feature>
<evidence type="ECO:0000256" key="1">
    <source>
        <dbReference type="ARBA" id="ARBA00004496"/>
    </source>
</evidence>
<comment type="caution">
    <text evidence="9">The sequence shown here is derived from an EMBL/GenBank/DDBJ whole genome shotgun (WGS) entry which is preliminary data.</text>
</comment>
<evidence type="ECO:0000256" key="6">
    <source>
        <dbReference type="PROSITE-ProRule" id="PRU00175"/>
    </source>
</evidence>
<feature type="region of interest" description="Disordered" evidence="7">
    <location>
        <begin position="29"/>
        <end position="50"/>
    </location>
</feature>
<feature type="region of interest" description="Disordered" evidence="7">
    <location>
        <begin position="977"/>
        <end position="1008"/>
    </location>
</feature>
<evidence type="ECO:0000313" key="10">
    <source>
        <dbReference type="Proteomes" id="UP000318447"/>
    </source>
</evidence>
<dbReference type="InterPro" id="IPR001841">
    <property type="entry name" value="Znf_RING"/>
</dbReference>
<dbReference type="SUPFAM" id="SSF57850">
    <property type="entry name" value="RING/U-box"/>
    <property type="match status" value="1"/>
</dbReference>
<dbReference type="VEuPathDB" id="TriTrypDB:LdCL_080018500"/>
<dbReference type="Pfam" id="PF00097">
    <property type="entry name" value="zf-C3HC4"/>
    <property type="match status" value="1"/>
</dbReference>
<feature type="region of interest" description="Disordered" evidence="7">
    <location>
        <begin position="454"/>
        <end position="482"/>
    </location>
</feature>
<feature type="domain" description="RING-type" evidence="8">
    <location>
        <begin position="126"/>
        <end position="170"/>
    </location>
</feature>
<keyword evidence="2" id="KW-0963">Cytoplasm</keyword>
<feature type="region of interest" description="Disordered" evidence="7">
    <location>
        <begin position="676"/>
        <end position="735"/>
    </location>
</feature>
<dbReference type="PROSITE" id="PS00518">
    <property type="entry name" value="ZF_RING_1"/>
    <property type="match status" value="1"/>
</dbReference>
<dbReference type="InterPro" id="IPR018957">
    <property type="entry name" value="Znf_C3HC4_RING-type"/>
</dbReference>
<dbReference type="GO" id="GO:0000976">
    <property type="term" value="F:transcription cis-regulatory region binding"/>
    <property type="evidence" value="ECO:0007669"/>
    <property type="project" value="TreeGrafter"/>
</dbReference>
<gene>
    <name evidence="9" type="ORF">CGC21_0035</name>
</gene>
<dbReference type="Proteomes" id="UP000318447">
    <property type="component" value="Unassembled WGS sequence"/>
</dbReference>
<dbReference type="VEuPathDB" id="TriTrypDB:LDHU3_08.1690"/>
<organism evidence="9 10">
    <name type="scientific">Leishmania donovani</name>
    <dbReference type="NCBI Taxonomy" id="5661"/>
    <lineage>
        <taxon>Eukaryota</taxon>
        <taxon>Discoba</taxon>
        <taxon>Euglenozoa</taxon>
        <taxon>Kinetoplastea</taxon>
        <taxon>Metakinetoplastina</taxon>
        <taxon>Trypanosomatida</taxon>
        <taxon>Trypanosomatidae</taxon>
        <taxon>Leishmaniinae</taxon>
        <taxon>Leishmania</taxon>
    </lineage>
</organism>
<dbReference type="VEuPathDB" id="TriTrypDB:LdBPK_081130.1"/>
<protein>
    <submittedName>
        <fullName evidence="9">Zinc finger, C3HC4 type (RING finger) family protein</fullName>
    </submittedName>
</protein>
<keyword evidence="5" id="KW-0862">Zinc</keyword>
<dbReference type="VEuPathDB" id="TriTrypDB:LDHU3_08.1710"/>
<dbReference type="GO" id="GO:0005737">
    <property type="term" value="C:cytoplasm"/>
    <property type="evidence" value="ECO:0007669"/>
    <property type="project" value="UniProtKB-SubCell"/>
</dbReference>
<name>A0A504XL18_LEIDO</name>
<evidence type="ECO:0000256" key="3">
    <source>
        <dbReference type="ARBA" id="ARBA00022723"/>
    </source>
</evidence>
<feature type="compositionally biased region" description="Low complexity" evidence="7">
    <location>
        <begin position="986"/>
        <end position="1008"/>
    </location>
</feature>
<keyword evidence="4 6" id="KW-0863">Zinc-finger</keyword>
<dbReference type="VEuPathDB" id="TriTrypDB:LdCL_080017700"/>
<dbReference type="GO" id="GO:0045944">
    <property type="term" value="P:positive regulation of transcription by RNA polymerase II"/>
    <property type="evidence" value="ECO:0007669"/>
    <property type="project" value="TreeGrafter"/>
</dbReference>
<dbReference type="EMBL" id="RHLC01000034">
    <property type="protein sequence ID" value="TPP49034.1"/>
    <property type="molecule type" value="Genomic_DNA"/>
</dbReference>
<dbReference type="InterPro" id="IPR039739">
    <property type="entry name" value="MAG2/RNF10"/>
</dbReference>
<dbReference type="InterPro" id="IPR013083">
    <property type="entry name" value="Znf_RING/FYVE/PHD"/>
</dbReference>
<dbReference type="GO" id="GO:0008270">
    <property type="term" value="F:zinc ion binding"/>
    <property type="evidence" value="ECO:0007669"/>
    <property type="project" value="UniProtKB-KW"/>
</dbReference>
<keyword evidence="3" id="KW-0479">Metal-binding</keyword>
<evidence type="ECO:0000256" key="7">
    <source>
        <dbReference type="SAM" id="MobiDB-lite"/>
    </source>
</evidence>
<dbReference type="PANTHER" id="PTHR12983:SF9">
    <property type="entry name" value="E3 UBIQUITIN-PROTEIN LIGASE RNF10"/>
    <property type="match status" value="1"/>
</dbReference>
<evidence type="ECO:0000313" key="9">
    <source>
        <dbReference type="EMBL" id="TPP49034.1"/>
    </source>
</evidence>
<sequence length="1147" mass="124834">MPRPKKGGGRGKVVKNIWDIADLQAAALGNSGSGGAGERPSTATTAATYRRPRPVRHVDPAVLRRAFMLQNFQFILRAELLTITSTQGLPQGQRRLMECIQLSDSLVPWEVVHSVVMRATPEEFQCPICMEMPTAPRITECGHVYCLPCILQYMSRQKAAGAQRKCPMCHDLLTPYTLRPCVLQSVQPRRVGAQARFDLFKRHRNSCVLRRSDDPFLAAPPPPSSAKAVAIHLPAYMEPMSCQSRYVMTTPQYEAGQRYADCAEALNEVTKEPKGLPPSMLRNSPPMAPRPVTTPEGEGDHLELYADGEGQPYYLHMLTVKMLKHDAKLRNAALPDTVTGMIEEVVTMEQTEETRRIYKVFSHVPLHGMIKLCVVNVDHLVLPETRAAFAAALQRMASDRAQRRHRDDRAASEDASWKQYLMRYSNRSGDCLGFSPDTAPSDFSIDTESLPYLKLPSTGSAGSDHGLPPNTLDTRQRATKRQDMQSLLVDSAVEPPSRGDTATAKTSSTMAAGCWAQGSATKLFAKAERKEATKSTWGGHVFSPKYSLAAAPRHHRCRSPIFLPRLAFAVLGRMWRAEENIFARARPARLDTQYSSTGACTTAPPARTLMPPRWFHVPGSGARDAQGPPEGLVTSTHLSSSLLLQRSSLLDHGGTADASAHALGCGGRDADGSCWGIAGPSPAMQPQQPFAPHGGAGTRDTRSLGSLLCHPDLRPTRDTSADNTSPTEVSRLLRQYRDENARLREQLKAKELHEAHIMARLEETSHRCAHLQLAWQRASGDTPSSLLQSAGDKADAAQSVGSHGGEAEETVQSRLAQKEAEVRELQGRVEAYREALQRSRAHAALSEEERRAAAAPATCAAGSVSPTSLHVLLLQSLNAADYLVKVFNALQHCHCTRHGDAHGSASDCCRRSLHDCKVRCLQAAVKGAPISSELLELEDGPENDTAAANMETAVAVREELLYCEAVAVRLAASLLSRERTTDEDAAPPATTTAAAAPPEKAASPPPLSALGPLTALGVAEPSLDAALRDAVPMLATARCSSSATGTALATAQLAFHDVSNDAIQHMQASEALQKHLENAQLAHRVCVAKALKANEPPVEKCALTWGEVVMRYNQWSEYRPAFHDSDAQKRYSKYWTKKRQAADDSHP</sequence>
<feature type="compositionally biased region" description="Basic and acidic residues" evidence="7">
    <location>
        <begin position="711"/>
        <end position="720"/>
    </location>
</feature>